<evidence type="ECO:0008006" key="4">
    <source>
        <dbReference type="Google" id="ProtNLM"/>
    </source>
</evidence>
<reference evidence="2 3" key="1">
    <citation type="submission" date="2015-12" db="EMBL/GenBank/DDBJ databases">
        <authorList>
            <person name="Lauer A."/>
            <person name="Humrighouse B."/>
            <person name="Loparev V."/>
            <person name="Shewmaker P.L."/>
            <person name="Whitney A.M."/>
            <person name="McLaughlin R.W."/>
        </authorList>
    </citation>
    <scope>NUCLEOTIDE SEQUENCE [LARGE SCALE GENOMIC DNA]</scope>
    <source>
        <strain evidence="2 3">LMG 23085</strain>
    </source>
</reference>
<dbReference type="Proteomes" id="UP000065511">
    <property type="component" value="Chromosome"/>
</dbReference>
<protein>
    <recommendedName>
        <fullName evidence="4">DUF4260 domain-containing protein</fullName>
    </recommendedName>
</protein>
<sequence length="116" mass="13244">MTNKTILQLENGVLFLLALSLYIKLGFPILYFFIFLLLPDVSMVGYISNPAIGAKIYNLGHNLVFPVLLTFIYLFSQTPLLLAIAIVWSAHIFMDRTMGYGLKYSDEFKHTHIQNL</sequence>
<keyword evidence="3" id="KW-1185">Reference proteome</keyword>
<evidence type="ECO:0000313" key="2">
    <source>
        <dbReference type="EMBL" id="ALS02613.1"/>
    </source>
</evidence>
<evidence type="ECO:0000313" key="3">
    <source>
        <dbReference type="Proteomes" id="UP000065511"/>
    </source>
</evidence>
<dbReference type="InterPro" id="IPR025356">
    <property type="entry name" value="DUF4260"/>
</dbReference>
<evidence type="ECO:0000256" key="1">
    <source>
        <dbReference type="SAM" id="Phobius"/>
    </source>
</evidence>
<keyword evidence="1" id="KW-0472">Membrane</keyword>
<proteinExistence type="predicted"/>
<keyword evidence="1" id="KW-1133">Transmembrane helix</keyword>
<keyword evidence="1" id="KW-0812">Transmembrane</keyword>
<name>A0ABM5WC21_9ENTE</name>
<accession>A0ABM5WC21</accession>
<gene>
    <name evidence="2" type="ORF">ATZ33_14885</name>
</gene>
<feature type="transmembrane region" description="Helical" evidence="1">
    <location>
        <begin position="63"/>
        <end position="88"/>
    </location>
</feature>
<organism evidence="2 3">
    <name type="scientific">Enterococcus silesiacus</name>
    <dbReference type="NCBI Taxonomy" id="332949"/>
    <lineage>
        <taxon>Bacteria</taxon>
        <taxon>Bacillati</taxon>
        <taxon>Bacillota</taxon>
        <taxon>Bacilli</taxon>
        <taxon>Lactobacillales</taxon>
        <taxon>Enterococcaceae</taxon>
        <taxon>Enterococcus</taxon>
    </lineage>
</organism>
<dbReference type="Pfam" id="PF14079">
    <property type="entry name" value="DUF4260"/>
    <property type="match status" value="1"/>
</dbReference>
<dbReference type="RefSeq" id="WP_071876071.1">
    <property type="nucleotide sequence ID" value="NZ_JXLC01000001.1"/>
</dbReference>
<dbReference type="EMBL" id="CP013614">
    <property type="protein sequence ID" value="ALS02613.1"/>
    <property type="molecule type" value="Genomic_DNA"/>
</dbReference>
<feature type="transmembrane region" description="Helical" evidence="1">
    <location>
        <begin position="12"/>
        <end position="38"/>
    </location>
</feature>